<dbReference type="AlphaFoldDB" id="A0A4Q7ZLC6"/>
<reference evidence="3 4" key="1">
    <citation type="submission" date="2019-02" db="EMBL/GenBank/DDBJ databases">
        <title>Sequencing the genomes of 1000 actinobacteria strains.</title>
        <authorList>
            <person name="Klenk H.-P."/>
        </authorList>
    </citation>
    <scope>NUCLEOTIDE SEQUENCE [LARGE SCALE GENOMIC DNA]</scope>
    <source>
        <strain evidence="3 4">DSM 45162</strain>
    </source>
</reference>
<dbReference type="Gene3D" id="2.40.40.10">
    <property type="entry name" value="RlpA-like domain"/>
    <property type="match status" value="1"/>
</dbReference>
<evidence type="ECO:0008006" key="5">
    <source>
        <dbReference type="Google" id="ProtNLM"/>
    </source>
</evidence>
<sequence>MYRRGMTGRARKLMIGAAAATLVGGAFAISTGISSAGENCGGLDQALQNNLNFIAGQKANPDAQSDARIANRQAVVDLIQQRRAAAGCTADVAANNGNAGQGNGNAGNGNAGQGRGSGESCAGLDKALQNNLNFIAGQKANPDAQSDARIANRQAVVDLIQQRRAAAGCNGNAGAGNGNAGQGNGNAGNGNNGNAGQGNNGNAGQGNNGNAGQGNNGNAGQGNNGNAGQGNNGNAGQGNNGNAGNGAGEVVCANQQVTTTGSGGSTALSGTFPVGTKLKVTNQANNKSVTVEVEGPSGSCVLLNEGAFAQIREPGKQLVRQAVVERVG</sequence>
<protein>
    <recommendedName>
        <fullName evidence="5">Secreted protein</fullName>
    </recommendedName>
</protein>
<evidence type="ECO:0000256" key="2">
    <source>
        <dbReference type="SAM" id="SignalP"/>
    </source>
</evidence>
<feature type="region of interest" description="Disordered" evidence="1">
    <location>
        <begin position="97"/>
        <end position="119"/>
    </location>
</feature>
<accession>A0A4Q7ZLC6</accession>
<gene>
    <name evidence="3" type="ORF">EV385_2904</name>
</gene>
<feature type="compositionally biased region" description="Gly residues" evidence="1">
    <location>
        <begin position="99"/>
        <end position="117"/>
    </location>
</feature>
<dbReference type="EMBL" id="SHKY01000001">
    <property type="protein sequence ID" value="RZU51105.1"/>
    <property type="molecule type" value="Genomic_DNA"/>
</dbReference>
<comment type="caution">
    <text evidence="3">The sequence shown here is derived from an EMBL/GenBank/DDBJ whole genome shotgun (WGS) entry which is preliminary data.</text>
</comment>
<feature type="region of interest" description="Disordered" evidence="1">
    <location>
        <begin position="180"/>
        <end position="242"/>
    </location>
</feature>
<proteinExistence type="predicted"/>
<evidence type="ECO:0000256" key="1">
    <source>
        <dbReference type="SAM" id="MobiDB-lite"/>
    </source>
</evidence>
<organism evidence="3 4">
    <name type="scientific">Krasilnikovia cinnamomea</name>
    <dbReference type="NCBI Taxonomy" id="349313"/>
    <lineage>
        <taxon>Bacteria</taxon>
        <taxon>Bacillati</taxon>
        <taxon>Actinomycetota</taxon>
        <taxon>Actinomycetes</taxon>
        <taxon>Micromonosporales</taxon>
        <taxon>Micromonosporaceae</taxon>
        <taxon>Krasilnikovia</taxon>
    </lineage>
</organism>
<feature type="chain" id="PRO_5020209832" description="Secreted protein" evidence="2">
    <location>
        <begin position="29"/>
        <end position="328"/>
    </location>
</feature>
<dbReference type="InterPro" id="IPR036908">
    <property type="entry name" value="RlpA-like_sf"/>
</dbReference>
<dbReference type="Proteomes" id="UP000292564">
    <property type="component" value="Unassembled WGS sequence"/>
</dbReference>
<feature type="signal peptide" evidence="2">
    <location>
        <begin position="1"/>
        <end position="28"/>
    </location>
</feature>
<name>A0A4Q7ZLC6_9ACTN</name>
<keyword evidence="4" id="KW-1185">Reference proteome</keyword>
<keyword evidence="2" id="KW-0732">Signal</keyword>
<evidence type="ECO:0000313" key="4">
    <source>
        <dbReference type="Proteomes" id="UP000292564"/>
    </source>
</evidence>
<evidence type="ECO:0000313" key="3">
    <source>
        <dbReference type="EMBL" id="RZU51105.1"/>
    </source>
</evidence>